<dbReference type="InterPro" id="IPR010920">
    <property type="entry name" value="LSM_dom_sf"/>
</dbReference>
<dbReference type="InterPro" id="IPR049278">
    <property type="entry name" value="MS_channel_C"/>
</dbReference>
<feature type="transmembrane region" description="Helical" evidence="8">
    <location>
        <begin position="83"/>
        <end position="104"/>
    </location>
</feature>
<dbReference type="Gene3D" id="3.30.70.100">
    <property type="match status" value="1"/>
</dbReference>
<evidence type="ECO:0000256" key="7">
    <source>
        <dbReference type="ARBA" id="ARBA00059688"/>
    </source>
</evidence>
<feature type="transmembrane region" description="Helical" evidence="8">
    <location>
        <begin position="29"/>
        <end position="51"/>
    </location>
</feature>
<evidence type="ECO:0000259" key="9">
    <source>
        <dbReference type="Pfam" id="PF00924"/>
    </source>
</evidence>
<sequence length="312" mass="35161">MSSTKTEVEETVEKIKDSEAAQKLIDNELWIALGSGAIKIVAIMVITYIALRLGRSAIRNVFRVRSRSPLKFTERREATLSKLLENVLTYVIYFISLMTILSTLDIDVKGLIAGAGIVGLAVGFGAQNLVRDIITGFFIIFEDQFSVGDYVRIGSAEGTVEEIGLRTTKIKSWTGELHIFPNGNITEVTNFSIHNSIAVVDVSIAYEENIEEAEKVMQELLLALPQKYEDLVNPPELLGVQTLGASDVVIRIVAETVPMRHWYMARMIRKEVKLCLDEHGIEIPFPRMVMYSRQDQEDIKPREEKQRKLESE</sequence>
<keyword evidence="3" id="KW-1003">Cell membrane</keyword>
<dbReference type="InterPro" id="IPR006685">
    <property type="entry name" value="MscS_channel_2nd"/>
</dbReference>
<dbReference type="AlphaFoldDB" id="A0A5D4U5K3"/>
<dbReference type="Pfam" id="PF21088">
    <property type="entry name" value="MS_channel_1st"/>
    <property type="match status" value="1"/>
</dbReference>
<comment type="similarity">
    <text evidence="2">Belongs to the MscS (TC 1.A.23) family.</text>
</comment>
<dbReference type="GO" id="GO:0005886">
    <property type="term" value="C:plasma membrane"/>
    <property type="evidence" value="ECO:0007669"/>
    <property type="project" value="UniProtKB-SubCell"/>
</dbReference>
<keyword evidence="5 8" id="KW-1133">Transmembrane helix</keyword>
<proteinExistence type="inferred from homology"/>
<feature type="domain" description="Mechanosensitive ion channel MscS C-terminal" evidence="10">
    <location>
        <begin position="199"/>
        <end position="283"/>
    </location>
</feature>
<dbReference type="Pfam" id="PF00924">
    <property type="entry name" value="MS_channel_2nd"/>
    <property type="match status" value="1"/>
</dbReference>
<evidence type="ECO:0000256" key="8">
    <source>
        <dbReference type="SAM" id="Phobius"/>
    </source>
</evidence>
<dbReference type="GO" id="GO:0008381">
    <property type="term" value="F:mechanosensitive monoatomic ion channel activity"/>
    <property type="evidence" value="ECO:0007669"/>
    <property type="project" value="InterPro"/>
</dbReference>
<evidence type="ECO:0000259" key="11">
    <source>
        <dbReference type="Pfam" id="PF21088"/>
    </source>
</evidence>
<reference evidence="12 13" key="1">
    <citation type="submission" date="2019-08" db="EMBL/GenBank/DDBJ databases">
        <title>Bacillus genomes from the desert of Cuatro Cienegas, Coahuila.</title>
        <authorList>
            <person name="Olmedo-Alvarez G."/>
        </authorList>
    </citation>
    <scope>NUCLEOTIDE SEQUENCE [LARGE SCALE GENOMIC DNA]</scope>
    <source>
        <strain evidence="12 13">CH87b_3T</strain>
    </source>
</reference>
<evidence type="ECO:0000256" key="4">
    <source>
        <dbReference type="ARBA" id="ARBA00022692"/>
    </source>
</evidence>
<comment type="subcellular location">
    <subcellularLocation>
        <location evidence="1">Cell membrane</location>
        <topology evidence="1">Multi-pass membrane protein</topology>
    </subcellularLocation>
</comment>
<evidence type="ECO:0000313" key="12">
    <source>
        <dbReference type="EMBL" id="TYS82543.1"/>
    </source>
</evidence>
<gene>
    <name evidence="12" type="ORF">FZC85_18870</name>
</gene>
<dbReference type="STRING" id="189382.BHE18_21760"/>
<feature type="domain" description="Mechanosensitive ion channel transmembrane helices 2/3" evidence="11">
    <location>
        <begin position="86"/>
        <end position="127"/>
    </location>
</feature>
<dbReference type="InterPro" id="IPR023408">
    <property type="entry name" value="MscS_beta-dom_sf"/>
</dbReference>
<evidence type="ECO:0000256" key="1">
    <source>
        <dbReference type="ARBA" id="ARBA00004651"/>
    </source>
</evidence>
<comment type="caution">
    <text evidence="12">The sequence shown here is derived from an EMBL/GenBank/DDBJ whole genome shotgun (WGS) entry which is preliminary data.</text>
</comment>
<dbReference type="PANTHER" id="PTHR30460">
    <property type="entry name" value="MODERATE CONDUCTANCE MECHANOSENSITIVE CHANNEL YBIO"/>
    <property type="match status" value="1"/>
</dbReference>
<evidence type="ECO:0000256" key="3">
    <source>
        <dbReference type="ARBA" id="ARBA00022475"/>
    </source>
</evidence>
<evidence type="ECO:0000256" key="2">
    <source>
        <dbReference type="ARBA" id="ARBA00008017"/>
    </source>
</evidence>
<comment type="function">
    <text evidence="7">May play a role in resistance to osmotic downshock.</text>
</comment>
<feature type="domain" description="Mechanosensitive ion channel MscS" evidence="9">
    <location>
        <begin position="128"/>
        <end position="192"/>
    </location>
</feature>
<dbReference type="FunFam" id="2.30.30.60:FF:000001">
    <property type="entry name" value="MscS Mechanosensitive ion channel"/>
    <property type="match status" value="1"/>
</dbReference>
<dbReference type="InterPro" id="IPR011014">
    <property type="entry name" value="MscS_channel_TM-2"/>
</dbReference>
<dbReference type="Pfam" id="PF21082">
    <property type="entry name" value="MS_channel_3rd"/>
    <property type="match status" value="1"/>
</dbReference>
<dbReference type="InterPro" id="IPR045276">
    <property type="entry name" value="YbiO_bact"/>
</dbReference>
<dbReference type="InterPro" id="IPR049142">
    <property type="entry name" value="MS_channel_1st"/>
</dbReference>
<protein>
    <submittedName>
        <fullName evidence="12">Mechanosensitive ion channel family protein</fullName>
    </submittedName>
</protein>
<dbReference type="FunFam" id="1.10.287.1260:FF:000005">
    <property type="entry name" value="Mechanosensitive ion channel family protein"/>
    <property type="match status" value="1"/>
</dbReference>
<evidence type="ECO:0000256" key="6">
    <source>
        <dbReference type="ARBA" id="ARBA00023136"/>
    </source>
</evidence>
<dbReference type="SUPFAM" id="SSF82689">
    <property type="entry name" value="Mechanosensitive channel protein MscS (YggB), C-terminal domain"/>
    <property type="match status" value="1"/>
</dbReference>
<name>A0A5D4U5K3_9BACI</name>
<dbReference type="Proteomes" id="UP000324269">
    <property type="component" value="Unassembled WGS sequence"/>
</dbReference>
<dbReference type="RefSeq" id="WP_148970555.1">
    <property type="nucleotide sequence ID" value="NZ_JBNIKW010000008.1"/>
</dbReference>
<feature type="transmembrane region" description="Helical" evidence="8">
    <location>
        <begin position="110"/>
        <end position="130"/>
    </location>
</feature>
<evidence type="ECO:0000256" key="5">
    <source>
        <dbReference type="ARBA" id="ARBA00022989"/>
    </source>
</evidence>
<keyword evidence="6 8" id="KW-0472">Membrane</keyword>
<organism evidence="12 13">
    <name type="scientific">Rossellomorea aquimaris</name>
    <dbReference type="NCBI Taxonomy" id="189382"/>
    <lineage>
        <taxon>Bacteria</taxon>
        <taxon>Bacillati</taxon>
        <taxon>Bacillota</taxon>
        <taxon>Bacilli</taxon>
        <taxon>Bacillales</taxon>
        <taxon>Bacillaceae</taxon>
        <taxon>Rossellomorea</taxon>
    </lineage>
</organism>
<dbReference type="EMBL" id="VTEZ01000007">
    <property type="protein sequence ID" value="TYS82543.1"/>
    <property type="molecule type" value="Genomic_DNA"/>
</dbReference>
<dbReference type="SUPFAM" id="SSF50182">
    <property type="entry name" value="Sm-like ribonucleoproteins"/>
    <property type="match status" value="1"/>
</dbReference>
<dbReference type="InterPro" id="IPR011066">
    <property type="entry name" value="MscS_channel_C_sf"/>
</dbReference>
<evidence type="ECO:0000313" key="13">
    <source>
        <dbReference type="Proteomes" id="UP000324269"/>
    </source>
</evidence>
<dbReference type="SUPFAM" id="SSF82861">
    <property type="entry name" value="Mechanosensitive channel protein MscS (YggB), transmembrane region"/>
    <property type="match status" value="1"/>
</dbReference>
<dbReference type="Gene3D" id="2.30.30.60">
    <property type="match status" value="1"/>
</dbReference>
<dbReference type="PANTHER" id="PTHR30460:SF0">
    <property type="entry name" value="MODERATE CONDUCTANCE MECHANOSENSITIVE CHANNEL YBIO"/>
    <property type="match status" value="1"/>
</dbReference>
<accession>A0A5D4U5K3</accession>
<evidence type="ECO:0000259" key="10">
    <source>
        <dbReference type="Pfam" id="PF21082"/>
    </source>
</evidence>
<dbReference type="Gene3D" id="1.10.287.1260">
    <property type="match status" value="1"/>
</dbReference>
<dbReference type="OrthoDB" id="9809206at2"/>
<keyword evidence="4 8" id="KW-0812">Transmembrane</keyword>